<comment type="caution">
    <text evidence="1">The sequence shown here is derived from an EMBL/GenBank/DDBJ whole genome shotgun (WGS) entry which is preliminary data.</text>
</comment>
<gene>
    <name evidence="1" type="ORF">GGD46_004148</name>
</gene>
<evidence type="ECO:0000313" key="2">
    <source>
        <dbReference type="Proteomes" id="UP000565576"/>
    </source>
</evidence>
<evidence type="ECO:0000313" key="1">
    <source>
        <dbReference type="EMBL" id="MBB6486849.1"/>
    </source>
</evidence>
<accession>A0A7X0MDQ4</accession>
<organism evidence="1 2">
    <name type="scientific">Rhizobium lusitanum</name>
    <dbReference type="NCBI Taxonomy" id="293958"/>
    <lineage>
        <taxon>Bacteria</taxon>
        <taxon>Pseudomonadati</taxon>
        <taxon>Pseudomonadota</taxon>
        <taxon>Alphaproteobacteria</taxon>
        <taxon>Hyphomicrobiales</taxon>
        <taxon>Rhizobiaceae</taxon>
        <taxon>Rhizobium/Agrobacterium group</taxon>
        <taxon>Rhizobium</taxon>
    </lineage>
</organism>
<dbReference type="AlphaFoldDB" id="A0A7X0MDQ4"/>
<sequence length="144" mass="15831">MPASDISVDHPLLERRQIKRTEVRKQIVLFGKITSITSAQDSHTAFMQRRGDASYALASNQTRGVLSGPSVGDAALLDFAGQIASENLSARVPYSPAKDWIRHHPPGEYLRDDAVTMNVAARISVGCFTDTSFRTGLHFYPKSL</sequence>
<dbReference type="Proteomes" id="UP000565576">
    <property type="component" value="Unassembled WGS sequence"/>
</dbReference>
<proteinExistence type="predicted"/>
<reference evidence="1 2" key="1">
    <citation type="submission" date="2020-08" db="EMBL/GenBank/DDBJ databases">
        <title>Genomic Encyclopedia of Type Strains, Phase IV (KMG-V): Genome sequencing to study the core and pangenomes of soil and plant-associated prokaryotes.</title>
        <authorList>
            <person name="Whitman W."/>
        </authorList>
    </citation>
    <scope>NUCLEOTIDE SEQUENCE [LARGE SCALE GENOMIC DNA]</scope>
    <source>
        <strain evidence="1 2">SEMIA 4060</strain>
    </source>
</reference>
<name>A0A7X0MDQ4_9HYPH</name>
<protein>
    <submittedName>
        <fullName evidence="1">Uncharacterized protein</fullName>
    </submittedName>
</protein>
<dbReference type="EMBL" id="JACHBG010000010">
    <property type="protein sequence ID" value="MBB6486849.1"/>
    <property type="molecule type" value="Genomic_DNA"/>
</dbReference>